<dbReference type="AlphaFoldDB" id="A0A1F5V2E1"/>
<dbReference type="Proteomes" id="UP000179157">
    <property type="component" value="Unassembled WGS sequence"/>
</dbReference>
<name>A0A1F5V2E1_FRAXR</name>
<proteinExistence type="predicted"/>
<evidence type="ECO:0000313" key="2">
    <source>
        <dbReference type="Proteomes" id="UP000179157"/>
    </source>
</evidence>
<dbReference type="EMBL" id="MFGX01000009">
    <property type="protein sequence ID" value="OGF57580.1"/>
    <property type="molecule type" value="Genomic_DNA"/>
</dbReference>
<sequence length="156" mass="16175">MTIHKDLTLFVLTIAGVLALMTLPVMAAVPEVGIKVPLAGLASVSLNDQLRLEASAVIPGFSAPLVSFEGTLAVKVYPGSLNMGDLQLSPFVGGGAKFFYAVGEMVPALVALAGIEHGPHEGFPLTIFAEGSGTYLMIGSAPTLFFQLGLGARYQL</sequence>
<reference evidence="1 2" key="1">
    <citation type="journal article" date="2016" name="Nat. Commun.">
        <title>Thousands of microbial genomes shed light on interconnected biogeochemical processes in an aquifer system.</title>
        <authorList>
            <person name="Anantharaman K."/>
            <person name="Brown C.T."/>
            <person name="Hug L.A."/>
            <person name="Sharon I."/>
            <person name="Castelle C.J."/>
            <person name="Probst A.J."/>
            <person name="Thomas B.C."/>
            <person name="Singh A."/>
            <person name="Wilkins M.J."/>
            <person name="Karaoz U."/>
            <person name="Brodie E.L."/>
            <person name="Williams K.H."/>
            <person name="Hubbard S.S."/>
            <person name="Banfield J.F."/>
        </authorList>
    </citation>
    <scope>NUCLEOTIDE SEQUENCE [LARGE SCALE GENOMIC DNA]</scope>
    <source>
        <strain evidence="2">RBG_16_55_9</strain>
    </source>
</reference>
<protein>
    <recommendedName>
        <fullName evidence="3">Outer membrane protein beta-barrel domain-containing protein</fullName>
    </recommendedName>
</protein>
<accession>A0A1F5V2E1</accession>
<organism evidence="1 2">
    <name type="scientific">Fraserbacteria sp. (strain RBG_16_55_9)</name>
    <dbReference type="NCBI Taxonomy" id="1817864"/>
    <lineage>
        <taxon>Bacteria</taxon>
        <taxon>Candidatus Fraseribacteriota</taxon>
    </lineage>
</organism>
<evidence type="ECO:0000313" key="1">
    <source>
        <dbReference type="EMBL" id="OGF57580.1"/>
    </source>
</evidence>
<gene>
    <name evidence="1" type="ORF">A2Z21_06070</name>
</gene>
<evidence type="ECO:0008006" key="3">
    <source>
        <dbReference type="Google" id="ProtNLM"/>
    </source>
</evidence>
<comment type="caution">
    <text evidence="1">The sequence shown here is derived from an EMBL/GenBank/DDBJ whole genome shotgun (WGS) entry which is preliminary data.</text>
</comment>